<dbReference type="STRING" id="1157962.A0A250WRV8"/>
<comment type="caution">
    <text evidence="4">The sequence shown here is derived from an EMBL/GenBank/DDBJ whole genome shotgun (WGS) entry which is preliminary data.</text>
</comment>
<reference evidence="4 5" key="1">
    <citation type="submission" date="2017-08" db="EMBL/GenBank/DDBJ databases">
        <title>Acidophilic green algal genome provides insights into adaptation to an acidic environment.</title>
        <authorList>
            <person name="Hirooka S."/>
            <person name="Hirose Y."/>
            <person name="Kanesaki Y."/>
            <person name="Higuchi S."/>
            <person name="Fujiwara T."/>
            <person name="Onuma R."/>
            <person name="Era A."/>
            <person name="Ohbayashi R."/>
            <person name="Uzuka A."/>
            <person name="Nozaki H."/>
            <person name="Yoshikawa H."/>
            <person name="Miyagishima S.Y."/>
        </authorList>
    </citation>
    <scope>NUCLEOTIDE SEQUENCE [LARGE SCALE GENOMIC DNA]</scope>
    <source>
        <strain evidence="4 5">NIES-2499</strain>
    </source>
</reference>
<evidence type="ECO:0000259" key="3">
    <source>
        <dbReference type="Pfam" id="PF01648"/>
    </source>
</evidence>
<keyword evidence="2" id="KW-0808">Transferase</keyword>
<dbReference type="InterPro" id="IPR037143">
    <property type="entry name" value="4-PPantetheinyl_Trfase_dom_sf"/>
</dbReference>
<dbReference type="Gene3D" id="3.90.470.20">
    <property type="entry name" value="4'-phosphopantetheinyl transferase domain"/>
    <property type="match status" value="2"/>
</dbReference>
<dbReference type="EMBL" id="BEGY01000004">
    <property type="protein sequence ID" value="GAX73587.1"/>
    <property type="molecule type" value="Genomic_DNA"/>
</dbReference>
<dbReference type="OrthoDB" id="26719at2759"/>
<gene>
    <name evidence="4" type="ORF">CEUSTIGMA_g1038.t1</name>
</gene>
<dbReference type="Proteomes" id="UP000232323">
    <property type="component" value="Unassembled WGS sequence"/>
</dbReference>
<dbReference type="EC" id="2.7.8.7" evidence="1"/>
<name>A0A250WRV8_9CHLO</name>
<dbReference type="SUPFAM" id="SSF56214">
    <property type="entry name" value="4'-phosphopantetheinyl transferase"/>
    <property type="match status" value="2"/>
</dbReference>
<dbReference type="PANTHER" id="PTHR12215:SF15">
    <property type="entry name" value="4'-PHOSPHOPANTETHEINYL TRANSFERASE SUPERFAMILY-RELATED"/>
    <property type="match status" value="1"/>
</dbReference>
<organism evidence="4 5">
    <name type="scientific">Chlamydomonas eustigma</name>
    <dbReference type="NCBI Taxonomy" id="1157962"/>
    <lineage>
        <taxon>Eukaryota</taxon>
        <taxon>Viridiplantae</taxon>
        <taxon>Chlorophyta</taxon>
        <taxon>core chlorophytes</taxon>
        <taxon>Chlorophyceae</taxon>
        <taxon>CS clade</taxon>
        <taxon>Chlamydomonadales</taxon>
        <taxon>Chlamydomonadaceae</taxon>
        <taxon>Chlamydomonas</taxon>
    </lineage>
</organism>
<dbReference type="GO" id="GO:0019878">
    <property type="term" value="P:lysine biosynthetic process via aminoadipic acid"/>
    <property type="evidence" value="ECO:0007669"/>
    <property type="project" value="TreeGrafter"/>
</dbReference>
<dbReference type="GO" id="GO:0000287">
    <property type="term" value="F:magnesium ion binding"/>
    <property type="evidence" value="ECO:0007669"/>
    <property type="project" value="InterPro"/>
</dbReference>
<evidence type="ECO:0000256" key="1">
    <source>
        <dbReference type="ARBA" id="ARBA00013172"/>
    </source>
</evidence>
<accession>A0A250WRV8</accession>
<keyword evidence="5" id="KW-1185">Reference proteome</keyword>
<proteinExistence type="predicted"/>
<dbReference type="GO" id="GO:0005829">
    <property type="term" value="C:cytosol"/>
    <property type="evidence" value="ECO:0007669"/>
    <property type="project" value="TreeGrafter"/>
</dbReference>
<dbReference type="InterPro" id="IPR008278">
    <property type="entry name" value="4-PPantetheinyl_Trfase_dom"/>
</dbReference>
<dbReference type="GO" id="GO:0008897">
    <property type="term" value="F:holo-[acyl-carrier-protein] synthase activity"/>
    <property type="evidence" value="ECO:0007669"/>
    <property type="project" value="UniProtKB-EC"/>
</dbReference>
<dbReference type="AlphaFoldDB" id="A0A250WRV8"/>
<evidence type="ECO:0000313" key="5">
    <source>
        <dbReference type="Proteomes" id="UP000232323"/>
    </source>
</evidence>
<dbReference type="PANTHER" id="PTHR12215">
    <property type="entry name" value="PHOSPHOPANTETHEINE TRANSFERASE"/>
    <property type="match status" value="1"/>
</dbReference>
<evidence type="ECO:0000313" key="4">
    <source>
        <dbReference type="EMBL" id="GAX73587.1"/>
    </source>
</evidence>
<feature type="domain" description="4'-phosphopantetheinyl transferase" evidence="3">
    <location>
        <begin position="150"/>
        <end position="225"/>
    </location>
</feature>
<evidence type="ECO:0000256" key="2">
    <source>
        <dbReference type="ARBA" id="ARBA00022679"/>
    </source>
</evidence>
<protein>
    <recommendedName>
        <fullName evidence="1">holo-[acyl-carrier-protein] synthase</fullName>
        <ecNumber evidence="1">2.7.8.7</ecNumber>
    </recommendedName>
</protein>
<dbReference type="Pfam" id="PF01648">
    <property type="entry name" value="ACPS"/>
    <property type="match status" value="1"/>
</dbReference>
<sequence length="415" mass="45918">MRILLKPYLHRLKVYSSVKTYSYVKCAGTTQASVRKNASDICVWWTRLSDVPWQDVTELYQALIPEEELAHIYLAQEHSSLRQERLTSKVLSRACITSFLGGQTDLKSLKFGKGAHGKPFLIKPEIKEGLQYNVTHTKGMAGCIVNSSCPVGIDVELLSRRPAHLMKLAKRRLSDLEYSALAAGSNEEERAHMFMMLWTLKEAFVKCRGLGINATPGLKGFSVSLGHPLLDESALNALCSAIPALRSCHHQQLVEINLVLHGQYNDGDGPLASKMVLETSCLTTSGSEGRSPLSDATIEDIHGRHCWKFLLMQPSEEHVAAICLEESCSPWGPGINDSKCIFNHDQRLDFEGRAFCSSPTSAIKTINEGDPLVGALSSQPRPKLSFFECVPLLWERPAQLDTLKILGASEHFLST</sequence>
<dbReference type="InterPro" id="IPR050559">
    <property type="entry name" value="P-Pant_transferase_sf"/>
</dbReference>